<evidence type="ECO:0000313" key="2">
    <source>
        <dbReference type="RefSeq" id="XP_006825646.1"/>
    </source>
</evidence>
<gene>
    <name evidence="2" type="primary">LOC102803795</name>
</gene>
<dbReference type="Gene3D" id="3.40.50.150">
    <property type="entry name" value="Vaccinia Virus protein VP39"/>
    <property type="match status" value="1"/>
</dbReference>
<evidence type="ECO:0000313" key="1">
    <source>
        <dbReference type="Proteomes" id="UP000694865"/>
    </source>
</evidence>
<dbReference type="GeneID" id="102803795"/>
<organism evidence="1 2">
    <name type="scientific">Saccoglossus kowalevskii</name>
    <name type="common">Acorn worm</name>
    <dbReference type="NCBI Taxonomy" id="10224"/>
    <lineage>
        <taxon>Eukaryota</taxon>
        <taxon>Metazoa</taxon>
        <taxon>Hemichordata</taxon>
        <taxon>Enteropneusta</taxon>
        <taxon>Harrimaniidae</taxon>
        <taxon>Saccoglossus</taxon>
    </lineage>
</organism>
<dbReference type="RefSeq" id="XP_006825646.1">
    <property type="nucleotide sequence ID" value="XM_006825583.1"/>
</dbReference>
<dbReference type="InterPro" id="IPR029063">
    <property type="entry name" value="SAM-dependent_MTases_sf"/>
</dbReference>
<dbReference type="Proteomes" id="UP000694865">
    <property type="component" value="Unplaced"/>
</dbReference>
<protein>
    <submittedName>
        <fullName evidence="2">Histamine N-methyltransferase-like</fullName>
    </submittedName>
</protein>
<dbReference type="SUPFAM" id="SSF53335">
    <property type="entry name" value="S-adenosyl-L-methionine-dependent methyltransferases"/>
    <property type="match status" value="1"/>
</dbReference>
<name>A0ABM0N055_SACKO</name>
<proteinExistence type="predicted"/>
<sequence length="289" mass="32795">MTMQSLSKSIYHNVNYFKAYDTLISHITNKDEVVQLWTEQWKTIMKNISFNPNEGNPIRMLKIGAGDGNHEIGMAKCLLAVHPDVHIKIIEPKEVQLQLCKKTAMDFATSSPGLTFDWHNVTFEKYMTDQRETDVGSFHIVVSCHVLCYLNLVWAIDSMYSMARTDGVVVNTMVTGDSTFGLVGKLFTKLTGCGKHHQHSDDALGYLETKTGKIKRNSREFTVDVTDCFNDSSEEGSLLLDFMTQRTDFRRNAPGNVKKSIMNVLRENTIEKEGMALTRVREEDLVLIK</sequence>
<accession>A0ABM0N055</accession>
<reference evidence="2" key="1">
    <citation type="submission" date="2025-08" db="UniProtKB">
        <authorList>
            <consortium name="RefSeq"/>
        </authorList>
    </citation>
    <scope>IDENTIFICATION</scope>
    <source>
        <tissue evidence="2">Testes</tissue>
    </source>
</reference>
<keyword evidence="1" id="KW-1185">Reference proteome</keyword>